<keyword evidence="3" id="KW-1185">Reference proteome</keyword>
<evidence type="ECO:0000313" key="3">
    <source>
        <dbReference type="Proteomes" id="UP000828171"/>
    </source>
</evidence>
<sequence>MNQVAMPEKSYQKNIYRESNNNNMYVYHIFIYLLWDYIGHFLRGIQVRLIHPHIPTRRNCW</sequence>
<keyword evidence="1" id="KW-1133">Transmembrane helix</keyword>
<organism evidence="2 3">
    <name type="scientific">Klebsiella phage vB_KpnS-VAC2</name>
    <dbReference type="NCBI Taxonomy" id="2864369"/>
    <lineage>
        <taxon>Viruses</taxon>
        <taxon>Duplodnaviria</taxon>
        <taxon>Heunggongvirae</taxon>
        <taxon>Uroviricota</taxon>
        <taxon>Caudoviricetes</taxon>
        <taxon>Drexlerviridae</taxon>
        <taxon>Webervirus</taxon>
        <taxon>Webervirus VAC2</taxon>
    </lineage>
</organism>
<evidence type="ECO:0000256" key="1">
    <source>
        <dbReference type="SAM" id="Phobius"/>
    </source>
</evidence>
<reference evidence="2" key="1">
    <citation type="submission" date="2021-06" db="EMBL/GenBank/DDBJ databases">
        <title>PemIK (PemK/PemI) type II TA system from Klebsiella pneumoniae clinical strains inhibits lytic phage.</title>
        <authorList>
            <person name="Bleriot I.I."/>
            <person name="Blasco L.L."/>
            <person name="Pacios O.O."/>
            <person name="Fernandez-Garcia L.L."/>
            <person name="Ambroa A.A."/>
            <person name="Lopez M.M."/>
            <person name="Gonzalez-Bardanca M.M."/>
            <person name="Fernandez Cuenca F.F."/>
            <person name="Oteo J.J."/>
            <person name="Pascual A.A."/>
            <person name="Martinez-Martinez L.L."/>
            <person name="Domingo-Calap P.P."/>
            <person name="Wood T.K.T.K."/>
            <person name="Tomas M.M."/>
        </authorList>
    </citation>
    <scope>NUCLEOTIDE SEQUENCE</scope>
</reference>
<protein>
    <submittedName>
        <fullName evidence="2">Uncharacterized protein</fullName>
    </submittedName>
</protein>
<feature type="transmembrane region" description="Helical" evidence="1">
    <location>
        <begin position="24"/>
        <end position="42"/>
    </location>
</feature>
<keyword evidence="1" id="KW-0472">Membrane</keyword>
<accession>A0AAE7XIW4</accession>
<name>A0AAE7XIW4_9CAUD</name>
<keyword evidence="1" id="KW-0812">Transmembrane</keyword>
<proteinExistence type="predicted"/>
<dbReference type="EMBL" id="MZ428221">
    <property type="protein sequence ID" value="QZE50444.1"/>
    <property type="molecule type" value="Genomic_DNA"/>
</dbReference>
<evidence type="ECO:0000313" key="2">
    <source>
        <dbReference type="EMBL" id="QZE50444.1"/>
    </source>
</evidence>
<dbReference type="Proteomes" id="UP000828171">
    <property type="component" value="Segment"/>
</dbReference>